<proteinExistence type="predicted"/>
<accession>A0ABT6FIQ9</accession>
<organism evidence="2 3">
    <name type="scientific">Paludisphaera mucosa</name>
    <dbReference type="NCBI Taxonomy" id="3030827"/>
    <lineage>
        <taxon>Bacteria</taxon>
        <taxon>Pseudomonadati</taxon>
        <taxon>Planctomycetota</taxon>
        <taxon>Planctomycetia</taxon>
        <taxon>Isosphaerales</taxon>
        <taxon>Isosphaeraceae</taxon>
        <taxon>Paludisphaera</taxon>
    </lineage>
</organism>
<comment type="caution">
    <text evidence="2">The sequence shown here is derived from an EMBL/GenBank/DDBJ whole genome shotgun (WGS) entry which is preliminary data.</text>
</comment>
<dbReference type="RefSeq" id="WP_277863752.1">
    <property type="nucleotide sequence ID" value="NZ_JARRAG010000002.1"/>
</dbReference>
<gene>
    <name evidence="2" type="ORF">PZE19_27230</name>
</gene>
<evidence type="ECO:0000256" key="1">
    <source>
        <dbReference type="SAM" id="MobiDB-lite"/>
    </source>
</evidence>
<evidence type="ECO:0000313" key="3">
    <source>
        <dbReference type="Proteomes" id="UP001216907"/>
    </source>
</evidence>
<dbReference type="InterPro" id="IPR038765">
    <property type="entry name" value="Papain-like_cys_pep_sf"/>
</dbReference>
<dbReference type="Proteomes" id="UP001216907">
    <property type="component" value="Unassembled WGS sequence"/>
</dbReference>
<evidence type="ECO:0000313" key="2">
    <source>
        <dbReference type="EMBL" id="MDG3007473.1"/>
    </source>
</evidence>
<protein>
    <submittedName>
        <fullName evidence="2">YiiX/YebB-like N1pC/P60 family cysteine hydrolase</fullName>
    </submittedName>
</protein>
<feature type="region of interest" description="Disordered" evidence="1">
    <location>
        <begin position="51"/>
        <end position="81"/>
    </location>
</feature>
<keyword evidence="3" id="KW-1185">Reference proteome</keyword>
<dbReference type="Pfam" id="PF05708">
    <property type="entry name" value="Peptidase_C92"/>
    <property type="match status" value="1"/>
</dbReference>
<sequence length="363" mass="37768">MRYSRPKKTCKPSMDVMERRQLLSAAPLGAISWRDLHGLATEVDRAQRGPIQAQGSVARPRAPLGHGHLRSSRPGSGVGAGSIEQQADIANAILRIADPVLQDLAKSRPGADAAVTQVRQSLAQIVATSRAQPSAVVSAASDDVLDTLLDTFGPGDPFASLGVVSADALKPGDIIVRCTPGLTSQGIELAHWSRYSHVALYIGDGQIIDAVGAGVHTRSLADLLSESNRVGVLRVPDLSAAQARTAIRAAQAQEGDAYNFVGLAALEAQKLSAVIAHLSEGLPGVVGVLSRAERLPSSIIDNGTFACSQLVRYAFIKAGVTLSQANGLAPGDVVRLGMVGVLDEVGRLEIPAQTTTTAGAWLP</sequence>
<dbReference type="EMBL" id="JARRAG010000002">
    <property type="protein sequence ID" value="MDG3007473.1"/>
    <property type="molecule type" value="Genomic_DNA"/>
</dbReference>
<dbReference type="Gene3D" id="3.90.1720.10">
    <property type="entry name" value="endopeptidase domain like (from Nostoc punctiforme)"/>
    <property type="match status" value="1"/>
</dbReference>
<name>A0ABT6FIQ9_9BACT</name>
<dbReference type="SUPFAM" id="SSF54001">
    <property type="entry name" value="Cysteine proteinases"/>
    <property type="match status" value="1"/>
</dbReference>
<reference evidence="2 3" key="1">
    <citation type="submission" date="2023-03" db="EMBL/GenBank/DDBJ databases">
        <title>Paludisphaera mucosa sp. nov. a novel planctomycete from northern fen.</title>
        <authorList>
            <person name="Ivanova A."/>
        </authorList>
    </citation>
    <scope>NUCLEOTIDE SEQUENCE [LARGE SCALE GENOMIC DNA]</scope>
    <source>
        <strain evidence="2 3">Pla2</strain>
    </source>
</reference>
<dbReference type="InterPro" id="IPR024453">
    <property type="entry name" value="Peptidase_C92"/>
</dbReference>